<gene>
    <name evidence="1" type="primary">WBGene00304481</name>
</gene>
<reference evidence="2" key="1">
    <citation type="journal article" date="2008" name="Nat. Genet.">
        <title>The Pristionchus pacificus genome provides a unique perspective on nematode lifestyle and parasitism.</title>
        <authorList>
            <person name="Dieterich C."/>
            <person name="Clifton S.W."/>
            <person name="Schuster L.N."/>
            <person name="Chinwalla A."/>
            <person name="Delehaunty K."/>
            <person name="Dinkelacker I."/>
            <person name="Fulton L."/>
            <person name="Fulton R."/>
            <person name="Godfrey J."/>
            <person name="Minx P."/>
            <person name="Mitreva M."/>
            <person name="Roeseler W."/>
            <person name="Tian H."/>
            <person name="Witte H."/>
            <person name="Yang S.P."/>
            <person name="Wilson R.K."/>
            <person name="Sommer R.J."/>
        </authorList>
    </citation>
    <scope>NUCLEOTIDE SEQUENCE [LARGE SCALE GENOMIC DNA]</scope>
    <source>
        <strain evidence="2">PS312</strain>
    </source>
</reference>
<dbReference type="AlphaFoldDB" id="A0A8R1Z673"/>
<organism evidence="1 2">
    <name type="scientific">Pristionchus pacificus</name>
    <name type="common">Parasitic nematode worm</name>
    <dbReference type="NCBI Taxonomy" id="54126"/>
    <lineage>
        <taxon>Eukaryota</taxon>
        <taxon>Metazoa</taxon>
        <taxon>Ecdysozoa</taxon>
        <taxon>Nematoda</taxon>
        <taxon>Chromadorea</taxon>
        <taxon>Rhabditida</taxon>
        <taxon>Rhabditina</taxon>
        <taxon>Diplogasteromorpha</taxon>
        <taxon>Diplogasteroidea</taxon>
        <taxon>Neodiplogasteridae</taxon>
        <taxon>Pristionchus</taxon>
    </lineage>
</organism>
<accession>A0A8R1Z673</accession>
<dbReference type="Proteomes" id="UP000005239">
    <property type="component" value="Unassembled WGS sequence"/>
</dbReference>
<reference evidence="1" key="2">
    <citation type="submission" date="2022-06" db="UniProtKB">
        <authorList>
            <consortium name="EnsemblMetazoa"/>
        </authorList>
    </citation>
    <scope>IDENTIFICATION</scope>
    <source>
        <strain evidence="1">PS312</strain>
    </source>
</reference>
<dbReference type="OrthoDB" id="5810769at2759"/>
<dbReference type="EnsemblMetazoa" id="PPA46702.1">
    <property type="protein sequence ID" value="PPA46702.1"/>
    <property type="gene ID" value="WBGene00304481"/>
</dbReference>
<sequence length="81" mass="8840">ISVMDAVKGLWQSVVSTKRAYLNPHEHFGRANICRAALASYVGIYMLFKWNQGKKAKALALEKQASKKAVAHDALARAGLA</sequence>
<proteinExistence type="predicted"/>
<evidence type="ECO:0000313" key="2">
    <source>
        <dbReference type="Proteomes" id="UP000005239"/>
    </source>
</evidence>
<name>A0A8R1Z673_PRIPA</name>
<evidence type="ECO:0000313" key="1">
    <source>
        <dbReference type="EnsemblMetazoa" id="PPA46702.1"/>
    </source>
</evidence>
<protein>
    <submittedName>
        <fullName evidence="1">Uncharacterized protein</fullName>
    </submittedName>
</protein>
<keyword evidence="2" id="KW-1185">Reference proteome</keyword>